<dbReference type="Pfam" id="PF13460">
    <property type="entry name" value="NAD_binding_10"/>
    <property type="match status" value="1"/>
</dbReference>
<reference evidence="2 3" key="1">
    <citation type="submission" date="2020-04" db="EMBL/GenBank/DDBJ databases">
        <title>MicrobeNet Type strains.</title>
        <authorList>
            <person name="Nicholson A.C."/>
        </authorList>
    </citation>
    <scope>NUCLEOTIDE SEQUENCE [LARGE SCALE GENOMIC DNA]</scope>
    <source>
        <strain evidence="2 3">DSM 44113</strain>
    </source>
</reference>
<dbReference type="PANTHER" id="PTHR43162:SF1">
    <property type="entry name" value="PRESTALK A DIFFERENTIATION PROTEIN A"/>
    <property type="match status" value="1"/>
</dbReference>
<dbReference type="InterPro" id="IPR036291">
    <property type="entry name" value="NAD(P)-bd_dom_sf"/>
</dbReference>
<dbReference type="Gene3D" id="3.40.50.720">
    <property type="entry name" value="NAD(P)-binding Rossmann-like Domain"/>
    <property type="match status" value="1"/>
</dbReference>
<dbReference type="AlphaFoldDB" id="A0A846X3T1"/>
<accession>A0A846X3T1</accession>
<sequence>MTILVTGATGNIGRKVVDELVTRGVTDIRALTTNPAKAALPAGVEVFPGFIGRPETLGGAHGNAFAGVTGMYLAPYESTAAEVLQRAMAAGVQYVVALSGGAHWQALADEVFAAGIDVTQLGPGEFLENFAGWAGQVAAGVVREPYPDAGGAPIAMADIAAVAASLLTAEDRTPHVGRMYDITGPEFLTRVDAVARIAEGIGREVRFERISREDAETALAAEMGDMAGWYLDLQDASRRHRQEANSLVEDLTGRPAMSLTQWASENRSLFGA</sequence>
<dbReference type="InterPro" id="IPR051604">
    <property type="entry name" value="Ergot_Alk_Oxidoreductase"/>
</dbReference>
<feature type="domain" description="NAD(P)-binding" evidence="1">
    <location>
        <begin position="7"/>
        <end position="103"/>
    </location>
</feature>
<dbReference type="EMBL" id="JAAXOQ010000029">
    <property type="protein sequence ID" value="NKY20287.1"/>
    <property type="molecule type" value="Genomic_DNA"/>
</dbReference>
<keyword evidence="3" id="KW-1185">Reference proteome</keyword>
<organism evidence="2 3">
    <name type="scientific">Tsukamurella spumae</name>
    <dbReference type="NCBI Taxonomy" id="44753"/>
    <lineage>
        <taxon>Bacteria</taxon>
        <taxon>Bacillati</taxon>
        <taxon>Actinomycetota</taxon>
        <taxon>Actinomycetes</taxon>
        <taxon>Mycobacteriales</taxon>
        <taxon>Tsukamurellaceae</taxon>
        <taxon>Tsukamurella</taxon>
    </lineage>
</organism>
<dbReference type="InterPro" id="IPR016040">
    <property type="entry name" value="NAD(P)-bd_dom"/>
</dbReference>
<gene>
    <name evidence="2" type="ORF">HF999_18155</name>
</gene>
<dbReference type="RefSeq" id="WP_168547252.1">
    <property type="nucleotide sequence ID" value="NZ_BAAAKS010000032.1"/>
</dbReference>
<dbReference type="SUPFAM" id="SSF51735">
    <property type="entry name" value="NAD(P)-binding Rossmann-fold domains"/>
    <property type="match status" value="1"/>
</dbReference>
<protein>
    <submittedName>
        <fullName evidence="2">NAD(P)H-binding protein</fullName>
    </submittedName>
</protein>
<evidence type="ECO:0000313" key="3">
    <source>
        <dbReference type="Proteomes" id="UP000582646"/>
    </source>
</evidence>
<comment type="caution">
    <text evidence="2">The sequence shown here is derived from an EMBL/GenBank/DDBJ whole genome shotgun (WGS) entry which is preliminary data.</text>
</comment>
<name>A0A846X3T1_9ACTN</name>
<dbReference type="Gene3D" id="3.90.25.10">
    <property type="entry name" value="UDP-galactose 4-epimerase, domain 1"/>
    <property type="match status" value="1"/>
</dbReference>
<evidence type="ECO:0000259" key="1">
    <source>
        <dbReference type="Pfam" id="PF13460"/>
    </source>
</evidence>
<evidence type="ECO:0000313" key="2">
    <source>
        <dbReference type="EMBL" id="NKY20287.1"/>
    </source>
</evidence>
<proteinExistence type="predicted"/>
<dbReference type="Proteomes" id="UP000582646">
    <property type="component" value="Unassembled WGS sequence"/>
</dbReference>
<dbReference type="PANTHER" id="PTHR43162">
    <property type="match status" value="1"/>
</dbReference>